<keyword evidence="6" id="KW-1185">Reference proteome</keyword>
<dbReference type="InterPro" id="IPR000270">
    <property type="entry name" value="PB1_dom"/>
</dbReference>
<dbReference type="Gene3D" id="3.10.20.90">
    <property type="entry name" value="Phosphatidylinositol 3-kinase Catalytic Subunit, Chain A, domain 1"/>
    <property type="match status" value="1"/>
</dbReference>
<keyword evidence="2" id="KW-0863">Zinc-finger</keyword>
<protein>
    <recommendedName>
        <fullName evidence="4">PB1 domain-containing protein</fullName>
    </recommendedName>
</protein>
<dbReference type="Gene3D" id="3.30.60.90">
    <property type="match status" value="1"/>
</dbReference>
<evidence type="ECO:0000256" key="3">
    <source>
        <dbReference type="ARBA" id="ARBA00022833"/>
    </source>
</evidence>
<dbReference type="SMART" id="SM00666">
    <property type="entry name" value="PB1"/>
    <property type="match status" value="1"/>
</dbReference>
<reference evidence="5 6" key="1">
    <citation type="submission" date="2022-01" db="EMBL/GenBank/DDBJ databases">
        <authorList>
            <person name="Xiong W."/>
            <person name="Schranz E."/>
        </authorList>
    </citation>
    <scope>NUCLEOTIDE SEQUENCE [LARGE SCALE GENOMIC DNA]</scope>
</reference>
<evidence type="ECO:0000313" key="6">
    <source>
        <dbReference type="Proteomes" id="UP001157418"/>
    </source>
</evidence>
<dbReference type="Proteomes" id="UP001157418">
    <property type="component" value="Unassembled WGS sequence"/>
</dbReference>
<dbReference type="EMBL" id="CAKMRJ010000224">
    <property type="protein sequence ID" value="CAH1419154.1"/>
    <property type="molecule type" value="Genomic_DNA"/>
</dbReference>
<dbReference type="InterPro" id="IPR053793">
    <property type="entry name" value="PB1-like"/>
</dbReference>
<dbReference type="GO" id="GO:0008270">
    <property type="term" value="F:zinc ion binding"/>
    <property type="evidence" value="ECO:0007669"/>
    <property type="project" value="UniProtKB-KW"/>
</dbReference>
<accession>A0AAU9LU67</accession>
<dbReference type="PANTHER" id="PTHR20930">
    <property type="entry name" value="OVARIAN CARCINOMA ANTIGEN CA125-RELATED"/>
    <property type="match status" value="1"/>
</dbReference>
<evidence type="ECO:0000313" key="5">
    <source>
        <dbReference type="EMBL" id="CAH1419154.1"/>
    </source>
</evidence>
<gene>
    <name evidence="5" type="ORF">LVIROSA_LOCUS6710</name>
</gene>
<dbReference type="SUPFAM" id="SSF57850">
    <property type="entry name" value="RING/U-box"/>
    <property type="match status" value="1"/>
</dbReference>
<evidence type="ECO:0000256" key="1">
    <source>
        <dbReference type="ARBA" id="ARBA00022723"/>
    </source>
</evidence>
<name>A0AAU9LU67_9ASTR</name>
<comment type="caution">
    <text evidence="5">The sequence shown here is derived from an EMBL/GenBank/DDBJ whole genome shotgun (WGS) entry which is preliminary data.</text>
</comment>
<dbReference type="InterPro" id="IPR043145">
    <property type="entry name" value="Znf_ZZ_sf"/>
</dbReference>
<sequence>MATVIKIKFGDTLRRIYEEDLLDFDMDMLREKICILFGLDLDADFTLTYIDEDGDIVTLCDDNDLDDLAAQSLNPLRMTVTLNPKSSLTSTQDQLQINSLNSAVSLILKFVPERQHNALLKLLLDVAWENMMGDQQGLKIEEASETLLPCKDGSPDSNNEALQVDTVKKDGVLENVDLNVPYSESETVKGSDASSLHDDNAKLRKSDDFETCVDLNECPFIGMPLSNDSIVHSCPCGTCVSPLKKGDIGSKGLGSLTIHEDITCVGCGVCPIIGPRFISKSNIIVDLCCTCFEKTGDDAADYIRMDLSPYSFFRDKSPVACNDKLDPEVEVVNTNMDKDNEVCEKKPIGIVEPEDLLFDAVQPHKDQETSTCKSVAVPSKLV</sequence>
<dbReference type="PANTHER" id="PTHR20930:SF0">
    <property type="entry name" value="PROTEIN ILRUN"/>
    <property type="match status" value="1"/>
</dbReference>
<keyword evidence="3" id="KW-0862">Zinc</keyword>
<dbReference type="SUPFAM" id="SSF54277">
    <property type="entry name" value="CAD &amp; PB1 domains"/>
    <property type="match status" value="1"/>
</dbReference>
<evidence type="ECO:0000256" key="2">
    <source>
        <dbReference type="ARBA" id="ARBA00022771"/>
    </source>
</evidence>
<feature type="domain" description="PB1" evidence="4">
    <location>
        <begin position="2"/>
        <end position="83"/>
    </location>
</feature>
<dbReference type="Pfam" id="PF00564">
    <property type="entry name" value="PB1"/>
    <property type="match status" value="1"/>
</dbReference>
<dbReference type="AlphaFoldDB" id="A0AAU9LU67"/>
<organism evidence="5 6">
    <name type="scientific">Lactuca virosa</name>
    <dbReference type="NCBI Taxonomy" id="75947"/>
    <lineage>
        <taxon>Eukaryota</taxon>
        <taxon>Viridiplantae</taxon>
        <taxon>Streptophyta</taxon>
        <taxon>Embryophyta</taxon>
        <taxon>Tracheophyta</taxon>
        <taxon>Spermatophyta</taxon>
        <taxon>Magnoliopsida</taxon>
        <taxon>eudicotyledons</taxon>
        <taxon>Gunneridae</taxon>
        <taxon>Pentapetalae</taxon>
        <taxon>asterids</taxon>
        <taxon>campanulids</taxon>
        <taxon>Asterales</taxon>
        <taxon>Asteraceae</taxon>
        <taxon>Cichorioideae</taxon>
        <taxon>Cichorieae</taxon>
        <taxon>Lactucinae</taxon>
        <taxon>Lactuca</taxon>
    </lineage>
</organism>
<dbReference type="PROSITE" id="PS51745">
    <property type="entry name" value="PB1"/>
    <property type="match status" value="1"/>
</dbReference>
<keyword evidence="1" id="KW-0479">Metal-binding</keyword>
<proteinExistence type="predicted"/>
<evidence type="ECO:0000259" key="4">
    <source>
        <dbReference type="PROSITE" id="PS51745"/>
    </source>
</evidence>